<dbReference type="InterPro" id="IPR036388">
    <property type="entry name" value="WH-like_DNA-bd_sf"/>
</dbReference>
<proteinExistence type="predicted"/>
<evidence type="ECO:0000256" key="2">
    <source>
        <dbReference type="ARBA" id="ARBA00023125"/>
    </source>
</evidence>
<dbReference type="EMBL" id="CP013987">
    <property type="protein sequence ID" value="ALZ84954.1"/>
    <property type="molecule type" value="Genomic_DNA"/>
</dbReference>
<dbReference type="GO" id="GO:0003677">
    <property type="term" value="F:DNA binding"/>
    <property type="evidence" value="ECO:0007669"/>
    <property type="project" value="UniProtKB-KW"/>
</dbReference>
<dbReference type="PROSITE" id="PS50949">
    <property type="entry name" value="HTH_GNTR"/>
    <property type="match status" value="1"/>
</dbReference>
<reference evidence="5 6" key="1">
    <citation type="submission" date="2016-01" db="EMBL/GenBank/DDBJ databases">
        <title>Annotation of Pseudomonas oryzihabitans USDA-ARS-USMARC-56511.</title>
        <authorList>
            <person name="Harhay G.P."/>
            <person name="Harhay D.M."/>
            <person name="Smith T.P.L."/>
            <person name="Bono J.L."/>
            <person name="Heaton M.P."/>
            <person name="Clawson M.L."/>
            <person name="Chitko-Mckown C.G."/>
            <person name="Capik S.F."/>
            <person name="DeDonder K.D."/>
            <person name="Apley M.D."/>
            <person name="Lubbers B.V."/>
            <person name="White B.J."/>
            <person name="Larson R.L."/>
        </authorList>
    </citation>
    <scope>NUCLEOTIDE SEQUENCE [LARGE SCALE GENOMIC DNA]</scope>
    <source>
        <strain evidence="5 6">USDA-ARS-USMARC-56511</strain>
    </source>
</reference>
<feature type="domain" description="HTH gntR-type" evidence="4">
    <location>
        <begin position="12"/>
        <end position="79"/>
    </location>
</feature>
<dbReference type="SMART" id="SM00895">
    <property type="entry name" value="FCD"/>
    <property type="match status" value="1"/>
</dbReference>
<name>A0A0U4HGK3_9PSED</name>
<dbReference type="Gene3D" id="1.20.120.530">
    <property type="entry name" value="GntR ligand-binding domain-like"/>
    <property type="match status" value="1"/>
</dbReference>
<dbReference type="KEGG" id="por:APT59_12430"/>
<dbReference type="PANTHER" id="PTHR43537:SF45">
    <property type="entry name" value="GNTR FAMILY REGULATORY PROTEIN"/>
    <property type="match status" value="1"/>
</dbReference>
<organism evidence="5 6">
    <name type="scientific">Pseudomonas oryzihabitans</name>
    <dbReference type="NCBI Taxonomy" id="47885"/>
    <lineage>
        <taxon>Bacteria</taxon>
        <taxon>Pseudomonadati</taxon>
        <taxon>Pseudomonadota</taxon>
        <taxon>Gammaproteobacteria</taxon>
        <taxon>Pseudomonadales</taxon>
        <taxon>Pseudomonadaceae</taxon>
        <taxon>Pseudomonas</taxon>
    </lineage>
</organism>
<gene>
    <name evidence="5" type="ORF">APT59_12430</name>
</gene>
<dbReference type="SUPFAM" id="SSF46785">
    <property type="entry name" value="Winged helix' DNA-binding domain"/>
    <property type="match status" value="1"/>
</dbReference>
<dbReference type="PANTHER" id="PTHR43537">
    <property type="entry name" value="TRANSCRIPTIONAL REGULATOR, GNTR FAMILY"/>
    <property type="match status" value="1"/>
</dbReference>
<evidence type="ECO:0000259" key="4">
    <source>
        <dbReference type="PROSITE" id="PS50949"/>
    </source>
</evidence>
<dbReference type="Pfam" id="PF00392">
    <property type="entry name" value="GntR"/>
    <property type="match status" value="1"/>
</dbReference>
<dbReference type="SUPFAM" id="SSF48008">
    <property type="entry name" value="GntR ligand-binding domain-like"/>
    <property type="match status" value="1"/>
</dbReference>
<dbReference type="GO" id="GO:0003700">
    <property type="term" value="F:DNA-binding transcription factor activity"/>
    <property type="evidence" value="ECO:0007669"/>
    <property type="project" value="InterPro"/>
</dbReference>
<evidence type="ECO:0000313" key="5">
    <source>
        <dbReference type="EMBL" id="ALZ84954.1"/>
    </source>
</evidence>
<dbReference type="Proteomes" id="UP000064137">
    <property type="component" value="Chromosome"/>
</dbReference>
<protein>
    <submittedName>
        <fullName evidence="5">GntR family transcriptional regulator</fullName>
    </submittedName>
</protein>
<evidence type="ECO:0000313" key="6">
    <source>
        <dbReference type="Proteomes" id="UP000064137"/>
    </source>
</evidence>
<evidence type="ECO:0000256" key="3">
    <source>
        <dbReference type="ARBA" id="ARBA00023163"/>
    </source>
</evidence>
<accession>A0A0U4HGK3</accession>
<dbReference type="RefSeq" id="WP_059315128.1">
    <property type="nucleotide sequence ID" value="NZ_CP013987.1"/>
</dbReference>
<keyword evidence="3" id="KW-0804">Transcription</keyword>
<keyword evidence="2" id="KW-0238">DNA-binding</keyword>
<evidence type="ECO:0000256" key="1">
    <source>
        <dbReference type="ARBA" id="ARBA00023015"/>
    </source>
</evidence>
<dbReference type="InterPro" id="IPR000524">
    <property type="entry name" value="Tscrpt_reg_HTH_GntR"/>
</dbReference>
<dbReference type="InterPro" id="IPR008920">
    <property type="entry name" value="TF_FadR/GntR_C"/>
</dbReference>
<dbReference type="InterPro" id="IPR011711">
    <property type="entry name" value="GntR_C"/>
</dbReference>
<dbReference type="AlphaFoldDB" id="A0A0U4HGK3"/>
<keyword evidence="1" id="KW-0805">Transcription regulation</keyword>
<dbReference type="SMART" id="SM00345">
    <property type="entry name" value="HTH_GNTR"/>
    <property type="match status" value="1"/>
</dbReference>
<dbReference type="InterPro" id="IPR036390">
    <property type="entry name" value="WH_DNA-bd_sf"/>
</dbReference>
<dbReference type="Gene3D" id="1.10.10.10">
    <property type="entry name" value="Winged helix-like DNA-binding domain superfamily/Winged helix DNA-binding domain"/>
    <property type="match status" value="1"/>
</dbReference>
<dbReference type="OrthoDB" id="9799812at2"/>
<sequence length="228" mass="25567">MPLSALSRSAALSAEEEAYRHLLQAICAGRYRNGERLIAEDIATTLGMSRMPVRSAFQRLAAEGLVILRPHRGAVVSGLDLDDMREVFEMRGALEGLAIRLATPHVGPREMTRLERLLEDLDDEQEPGAWVAQHRAFHEYLCSLAGRPRLLRQINGLYALIEPHMQLWLHADRPQSARDEHAPILAALRAGDAVEAERVLREHIEGTVPDLLTFIERSGDQTRPEPPR</sequence>
<dbReference type="CDD" id="cd07377">
    <property type="entry name" value="WHTH_GntR"/>
    <property type="match status" value="1"/>
</dbReference>
<dbReference type="Pfam" id="PF07729">
    <property type="entry name" value="FCD"/>
    <property type="match status" value="1"/>
</dbReference>